<feature type="domain" description="Disease resistance N-terminal" evidence="4">
    <location>
        <begin position="22"/>
        <end position="95"/>
    </location>
</feature>
<sequence>MLDEKAIFDAAKDGAQKLGKAVMPILQDSAKLLFGLKKELENLNYTIRSIEAVVKDAEQKQKPLSNQDRDWVEKLSDVMKEGFDLLGSYWERSQKQAAIINGDYFNCVNLANYAVSYPYHLWADFRTAGKIKDIRERLDACAKDRRMFQLRV</sequence>
<dbReference type="InterPro" id="IPR041118">
    <property type="entry name" value="Rx_N"/>
</dbReference>
<organism evidence="5 6">
    <name type="scientific">Linum trigynum</name>
    <dbReference type="NCBI Taxonomy" id="586398"/>
    <lineage>
        <taxon>Eukaryota</taxon>
        <taxon>Viridiplantae</taxon>
        <taxon>Streptophyta</taxon>
        <taxon>Embryophyta</taxon>
        <taxon>Tracheophyta</taxon>
        <taxon>Spermatophyta</taxon>
        <taxon>Magnoliopsida</taxon>
        <taxon>eudicotyledons</taxon>
        <taxon>Gunneridae</taxon>
        <taxon>Pentapetalae</taxon>
        <taxon>rosids</taxon>
        <taxon>fabids</taxon>
        <taxon>Malpighiales</taxon>
        <taxon>Linaceae</taxon>
        <taxon>Linum</taxon>
    </lineage>
</organism>
<dbReference type="GO" id="GO:0000166">
    <property type="term" value="F:nucleotide binding"/>
    <property type="evidence" value="ECO:0007669"/>
    <property type="project" value="UniProtKB-KW"/>
</dbReference>
<dbReference type="Proteomes" id="UP001497516">
    <property type="component" value="Chromosome 7"/>
</dbReference>
<evidence type="ECO:0000313" key="6">
    <source>
        <dbReference type="Proteomes" id="UP001497516"/>
    </source>
</evidence>
<proteinExistence type="predicted"/>
<dbReference type="EMBL" id="OZ034820">
    <property type="protein sequence ID" value="CAL1399888.1"/>
    <property type="molecule type" value="Genomic_DNA"/>
</dbReference>
<keyword evidence="3" id="KW-0611">Plant defense</keyword>
<evidence type="ECO:0000256" key="1">
    <source>
        <dbReference type="ARBA" id="ARBA00022737"/>
    </source>
</evidence>
<evidence type="ECO:0000256" key="3">
    <source>
        <dbReference type="ARBA" id="ARBA00022821"/>
    </source>
</evidence>
<keyword evidence="6" id="KW-1185">Reference proteome</keyword>
<name>A0AAV2FNK7_9ROSI</name>
<gene>
    <name evidence="5" type="ORF">LTRI10_LOCUS40053</name>
</gene>
<accession>A0AAV2FNK7</accession>
<evidence type="ECO:0000259" key="4">
    <source>
        <dbReference type="Pfam" id="PF18052"/>
    </source>
</evidence>
<reference evidence="5 6" key="1">
    <citation type="submission" date="2024-04" db="EMBL/GenBank/DDBJ databases">
        <authorList>
            <person name="Fracassetti M."/>
        </authorList>
    </citation>
    <scope>NUCLEOTIDE SEQUENCE [LARGE SCALE GENOMIC DNA]</scope>
</reference>
<dbReference type="Gene3D" id="1.20.5.4130">
    <property type="match status" value="1"/>
</dbReference>
<keyword evidence="2" id="KW-0547">Nucleotide-binding</keyword>
<dbReference type="GO" id="GO:0006952">
    <property type="term" value="P:defense response"/>
    <property type="evidence" value="ECO:0007669"/>
    <property type="project" value="UniProtKB-KW"/>
</dbReference>
<dbReference type="Pfam" id="PF18052">
    <property type="entry name" value="Rx_N"/>
    <property type="match status" value="1"/>
</dbReference>
<evidence type="ECO:0000313" key="5">
    <source>
        <dbReference type="EMBL" id="CAL1399888.1"/>
    </source>
</evidence>
<dbReference type="AlphaFoldDB" id="A0AAV2FNK7"/>
<evidence type="ECO:0000256" key="2">
    <source>
        <dbReference type="ARBA" id="ARBA00022741"/>
    </source>
</evidence>
<protein>
    <recommendedName>
        <fullName evidence="4">Disease resistance N-terminal domain-containing protein</fullName>
    </recommendedName>
</protein>
<keyword evidence="1" id="KW-0677">Repeat</keyword>